<evidence type="ECO:0000313" key="5">
    <source>
        <dbReference type="EMBL" id="NHC13773.1"/>
    </source>
</evidence>
<dbReference type="Gene3D" id="1.10.101.10">
    <property type="entry name" value="PGBD-like superfamily/PGBD"/>
    <property type="match status" value="1"/>
</dbReference>
<organism evidence="5 6">
    <name type="scientific">Motilibacter deserti</name>
    <dbReference type="NCBI Taxonomy" id="2714956"/>
    <lineage>
        <taxon>Bacteria</taxon>
        <taxon>Bacillati</taxon>
        <taxon>Actinomycetota</taxon>
        <taxon>Actinomycetes</taxon>
        <taxon>Motilibacterales</taxon>
        <taxon>Motilibacteraceae</taxon>
        <taxon>Motilibacter</taxon>
    </lineage>
</organism>
<feature type="domain" description="Resuscitation-promoting factor core lysozyme-like" evidence="4">
    <location>
        <begin position="65"/>
        <end position="134"/>
    </location>
</feature>
<accession>A0ABX0GWZ3</accession>
<comment type="similarity">
    <text evidence="1">Belongs to the transglycosylase family. Rpf subfamily.</text>
</comment>
<protein>
    <submittedName>
        <fullName evidence="5">Transglycosylase SLT domain-containing protein</fullName>
    </submittedName>
</protein>
<evidence type="ECO:0000259" key="3">
    <source>
        <dbReference type="Pfam" id="PF01471"/>
    </source>
</evidence>
<gene>
    <name evidence="5" type="ORF">G9H71_08265</name>
</gene>
<proteinExistence type="inferred from homology"/>
<evidence type="ECO:0000256" key="2">
    <source>
        <dbReference type="ARBA" id="ARBA00022801"/>
    </source>
</evidence>
<dbReference type="InterPro" id="IPR036365">
    <property type="entry name" value="PGBD-like_sf"/>
</dbReference>
<name>A0ABX0GWZ3_9ACTN</name>
<dbReference type="InterPro" id="IPR036366">
    <property type="entry name" value="PGBDSf"/>
</dbReference>
<reference evidence="5 6" key="1">
    <citation type="submission" date="2020-03" db="EMBL/GenBank/DDBJ databases">
        <title>Two novel Motilibacter sp.</title>
        <authorList>
            <person name="Liu S."/>
        </authorList>
    </citation>
    <scope>NUCLEOTIDE SEQUENCE [LARGE SCALE GENOMIC DNA]</scope>
    <source>
        <strain evidence="5 6">E257</strain>
    </source>
</reference>
<dbReference type="SUPFAM" id="SSF47090">
    <property type="entry name" value="PGBD-like"/>
    <property type="match status" value="1"/>
</dbReference>
<keyword evidence="6" id="KW-1185">Reference proteome</keyword>
<dbReference type="InterPro" id="IPR023346">
    <property type="entry name" value="Lysozyme-like_dom_sf"/>
</dbReference>
<dbReference type="Pfam" id="PF06737">
    <property type="entry name" value="Transglycosylas"/>
    <property type="match status" value="1"/>
</dbReference>
<dbReference type="EMBL" id="JAANNP010000003">
    <property type="protein sequence ID" value="NHC13773.1"/>
    <property type="molecule type" value="Genomic_DNA"/>
</dbReference>
<feature type="domain" description="Peptidoglycan binding-like" evidence="3">
    <location>
        <begin position="4"/>
        <end position="40"/>
    </location>
</feature>
<keyword evidence="2" id="KW-0378">Hydrolase</keyword>
<comment type="caution">
    <text evidence="5">The sequence shown here is derived from an EMBL/GenBank/DDBJ whole genome shotgun (WGS) entry which is preliminary data.</text>
</comment>
<dbReference type="SUPFAM" id="SSF53955">
    <property type="entry name" value="Lysozyme-like"/>
    <property type="match status" value="1"/>
</dbReference>
<sequence length="138" mass="14939">MKVSVTGQFGPKTAAALKAFQRRNHLPVTGKADALTWRALPKVKAPASRSADRKIGDRSLGLDGLNWSALARCESGGNPRAVNPAGYYGLYQFSVGTWRGVGGSGLPHRASAQEQTYRAQLLYKRSGSRPWPHCGKFL</sequence>
<dbReference type="Gene3D" id="1.10.530.10">
    <property type="match status" value="1"/>
</dbReference>
<evidence type="ECO:0000256" key="1">
    <source>
        <dbReference type="ARBA" id="ARBA00010830"/>
    </source>
</evidence>
<dbReference type="Proteomes" id="UP000800981">
    <property type="component" value="Unassembled WGS sequence"/>
</dbReference>
<evidence type="ECO:0000259" key="4">
    <source>
        <dbReference type="Pfam" id="PF06737"/>
    </source>
</evidence>
<evidence type="ECO:0000313" key="6">
    <source>
        <dbReference type="Proteomes" id="UP000800981"/>
    </source>
</evidence>
<dbReference type="Pfam" id="PF01471">
    <property type="entry name" value="PG_binding_1"/>
    <property type="match status" value="1"/>
</dbReference>
<dbReference type="InterPro" id="IPR002477">
    <property type="entry name" value="Peptidoglycan-bd-like"/>
</dbReference>
<dbReference type="CDD" id="cd13925">
    <property type="entry name" value="RPF"/>
    <property type="match status" value="1"/>
</dbReference>
<dbReference type="InterPro" id="IPR010618">
    <property type="entry name" value="RPF"/>
</dbReference>